<feature type="transmembrane region" description="Helical" evidence="1">
    <location>
        <begin position="6"/>
        <end position="26"/>
    </location>
</feature>
<protein>
    <submittedName>
        <fullName evidence="2">Uncharacterized protein</fullName>
    </submittedName>
</protein>
<dbReference type="HOGENOM" id="CLU_2121106_0_0_1"/>
<gene>
    <name evidence="2" type="ORF">FOMPIDRAFT_93683</name>
</gene>
<evidence type="ECO:0000313" key="2">
    <source>
        <dbReference type="EMBL" id="EPS94246.1"/>
    </source>
</evidence>
<dbReference type="AlphaFoldDB" id="S8DL49"/>
<sequence>MGFSYNVWGAVTGGLGLLVFFGVIRLGRPSYRYKRLEEALERAERRIGRLGWNWTLVRGTWRSGVASSGTTVLNFTGTPSSPPSFWLPDITVAITHHVCGAYRLPEDAQITVGA</sequence>
<name>S8DL49_FOMSC</name>
<keyword evidence="1" id="KW-1133">Transmembrane helix</keyword>
<accession>S8DL49</accession>
<keyword evidence="3" id="KW-1185">Reference proteome</keyword>
<evidence type="ECO:0000313" key="3">
    <source>
        <dbReference type="Proteomes" id="UP000015241"/>
    </source>
</evidence>
<dbReference type="InParanoid" id="S8DL49"/>
<keyword evidence="1" id="KW-0472">Membrane</keyword>
<reference evidence="2 3" key="1">
    <citation type="journal article" date="2012" name="Science">
        <title>The Paleozoic origin of enzymatic lignin decomposition reconstructed from 31 fungal genomes.</title>
        <authorList>
            <person name="Floudas D."/>
            <person name="Binder M."/>
            <person name="Riley R."/>
            <person name="Barry K."/>
            <person name="Blanchette R.A."/>
            <person name="Henrissat B."/>
            <person name="Martinez A.T."/>
            <person name="Otillar R."/>
            <person name="Spatafora J.W."/>
            <person name="Yadav J.S."/>
            <person name="Aerts A."/>
            <person name="Benoit I."/>
            <person name="Boyd A."/>
            <person name="Carlson A."/>
            <person name="Copeland A."/>
            <person name="Coutinho P.M."/>
            <person name="de Vries R.P."/>
            <person name="Ferreira P."/>
            <person name="Findley K."/>
            <person name="Foster B."/>
            <person name="Gaskell J."/>
            <person name="Glotzer D."/>
            <person name="Gorecki P."/>
            <person name="Heitman J."/>
            <person name="Hesse C."/>
            <person name="Hori C."/>
            <person name="Igarashi K."/>
            <person name="Jurgens J.A."/>
            <person name="Kallen N."/>
            <person name="Kersten P."/>
            <person name="Kohler A."/>
            <person name="Kuees U."/>
            <person name="Kumar T.K.A."/>
            <person name="Kuo A."/>
            <person name="LaButti K."/>
            <person name="Larrondo L.F."/>
            <person name="Lindquist E."/>
            <person name="Ling A."/>
            <person name="Lombard V."/>
            <person name="Lucas S."/>
            <person name="Lundell T."/>
            <person name="Martin R."/>
            <person name="McLaughlin D.J."/>
            <person name="Morgenstern I."/>
            <person name="Morin E."/>
            <person name="Murat C."/>
            <person name="Nagy L.G."/>
            <person name="Nolan M."/>
            <person name="Ohm R.A."/>
            <person name="Patyshakuliyeva A."/>
            <person name="Rokas A."/>
            <person name="Ruiz-Duenas F.J."/>
            <person name="Sabat G."/>
            <person name="Salamov A."/>
            <person name="Samejima M."/>
            <person name="Schmutz J."/>
            <person name="Slot J.C."/>
            <person name="St John F."/>
            <person name="Stenlid J."/>
            <person name="Sun H."/>
            <person name="Sun S."/>
            <person name="Syed K."/>
            <person name="Tsang A."/>
            <person name="Wiebenga A."/>
            <person name="Young D."/>
            <person name="Pisabarro A."/>
            <person name="Eastwood D.C."/>
            <person name="Martin F."/>
            <person name="Cullen D."/>
            <person name="Grigoriev I.V."/>
            <person name="Hibbett D.S."/>
        </authorList>
    </citation>
    <scope>NUCLEOTIDE SEQUENCE</scope>
    <source>
        <strain evidence="3">FP-58527</strain>
    </source>
</reference>
<dbReference type="EMBL" id="KE504240">
    <property type="protein sequence ID" value="EPS94246.1"/>
    <property type="molecule type" value="Genomic_DNA"/>
</dbReference>
<proteinExistence type="predicted"/>
<dbReference type="Proteomes" id="UP000015241">
    <property type="component" value="Unassembled WGS sequence"/>
</dbReference>
<keyword evidence="1" id="KW-0812">Transmembrane</keyword>
<evidence type="ECO:0000256" key="1">
    <source>
        <dbReference type="SAM" id="Phobius"/>
    </source>
</evidence>
<organism evidence="2 3">
    <name type="scientific">Fomitopsis schrenkii</name>
    <name type="common">Brown rot fungus</name>
    <dbReference type="NCBI Taxonomy" id="2126942"/>
    <lineage>
        <taxon>Eukaryota</taxon>
        <taxon>Fungi</taxon>
        <taxon>Dikarya</taxon>
        <taxon>Basidiomycota</taxon>
        <taxon>Agaricomycotina</taxon>
        <taxon>Agaricomycetes</taxon>
        <taxon>Polyporales</taxon>
        <taxon>Fomitopsis</taxon>
    </lineage>
</organism>